<keyword evidence="10" id="KW-1185">Reference proteome</keyword>
<keyword evidence="5" id="KW-0812">Transmembrane</keyword>
<dbReference type="Pfam" id="PF02321">
    <property type="entry name" value="OEP"/>
    <property type="match status" value="2"/>
</dbReference>
<evidence type="ECO:0000256" key="2">
    <source>
        <dbReference type="ARBA" id="ARBA00007613"/>
    </source>
</evidence>
<evidence type="ECO:0000313" key="9">
    <source>
        <dbReference type="EMBL" id="MFD1262630.1"/>
    </source>
</evidence>
<accession>A0ABW3WBG7</accession>
<dbReference type="NCBIfam" id="TIGR01844">
    <property type="entry name" value="type_I_sec_TolC"/>
    <property type="match status" value="1"/>
</dbReference>
<comment type="subcellular location">
    <subcellularLocation>
        <location evidence="1">Cell outer membrane</location>
    </subcellularLocation>
</comment>
<evidence type="ECO:0000256" key="3">
    <source>
        <dbReference type="ARBA" id="ARBA00022448"/>
    </source>
</evidence>
<comment type="similarity">
    <text evidence="2">Belongs to the outer membrane factor (OMF) (TC 1.B.17) family.</text>
</comment>
<evidence type="ECO:0000256" key="5">
    <source>
        <dbReference type="ARBA" id="ARBA00022692"/>
    </source>
</evidence>
<organism evidence="9 10">
    <name type="scientific">Thauera mechernichensis</name>
    <dbReference type="NCBI Taxonomy" id="82788"/>
    <lineage>
        <taxon>Bacteria</taxon>
        <taxon>Pseudomonadati</taxon>
        <taxon>Pseudomonadota</taxon>
        <taxon>Betaproteobacteria</taxon>
        <taxon>Rhodocyclales</taxon>
        <taxon>Zoogloeaceae</taxon>
        <taxon>Thauera</taxon>
    </lineage>
</organism>
<dbReference type="SUPFAM" id="SSF56954">
    <property type="entry name" value="Outer membrane efflux proteins (OEP)"/>
    <property type="match status" value="1"/>
</dbReference>
<keyword evidence="3" id="KW-0813">Transport</keyword>
<dbReference type="InterPro" id="IPR051906">
    <property type="entry name" value="TolC-like"/>
</dbReference>
<sequence length="487" mass="53476">MNNKALRRTLGMIALLAVHGTAQAASAPVPDALRDAVLKVVATNPDVQARWHAFRAAGAEQDVARGGYLPQVDLNAGIGRERVDRPREPVDSYTRRGATLSLNQMLYDGFLTRSEVSRLGYARLARYYEVVDAAETAALDTVRTYADVLRYRELVQLAKDNYVEHRRVYDQIAERAAAGVGRRVDLEQASGRLALAESNLLTEVSNLHDVSARYLRLVGEEPAERLTALPDTLAGSEGLPATASDAVRAALVSSPAINAAVENVRAGQAEVQARRSANQPRIDLRARQSLDNNLDGVSGSTREGVVEVVLNYNLFRGGADQARIRQAAETLNQSRDLREKACRDLRQTLSIAYNDSARLREQLGYLDQHQLAIAKAREAYRQQFDIGQRTLLDLLDTENEYFQARRAYTGARFDLLTAQARTLAGMGQLLPRLQVAREGLPSAAELGQDRDGIDPAELCPPDAPSMLQVDKDALFAEALREAGARRP</sequence>
<protein>
    <submittedName>
        <fullName evidence="9">TolC family outer membrane protein</fullName>
    </submittedName>
</protein>
<keyword evidence="6" id="KW-0472">Membrane</keyword>
<reference evidence="10" key="1">
    <citation type="journal article" date="2019" name="Int. J. Syst. Evol. Microbiol.">
        <title>The Global Catalogue of Microorganisms (GCM) 10K type strain sequencing project: providing services to taxonomists for standard genome sequencing and annotation.</title>
        <authorList>
            <consortium name="The Broad Institute Genomics Platform"/>
            <consortium name="The Broad Institute Genome Sequencing Center for Infectious Disease"/>
            <person name="Wu L."/>
            <person name="Ma J."/>
        </authorList>
    </citation>
    <scope>NUCLEOTIDE SEQUENCE [LARGE SCALE GENOMIC DNA]</scope>
    <source>
        <strain evidence="10">CCUG 48884</strain>
    </source>
</reference>
<dbReference type="Proteomes" id="UP001597158">
    <property type="component" value="Unassembled WGS sequence"/>
</dbReference>
<keyword evidence="8" id="KW-0732">Signal</keyword>
<dbReference type="PANTHER" id="PTHR30026">
    <property type="entry name" value="OUTER MEMBRANE PROTEIN TOLC"/>
    <property type="match status" value="1"/>
</dbReference>
<comment type="caution">
    <text evidence="9">The sequence shown here is derived from an EMBL/GenBank/DDBJ whole genome shotgun (WGS) entry which is preliminary data.</text>
</comment>
<feature type="signal peptide" evidence="8">
    <location>
        <begin position="1"/>
        <end position="24"/>
    </location>
</feature>
<dbReference type="EMBL" id="JBHTMC010000006">
    <property type="protein sequence ID" value="MFD1262630.1"/>
    <property type="molecule type" value="Genomic_DNA"/>
</dbReference>
<dbReference type="PANTHER" id="PTHR30026:SF22">
    <property type="entry name" value="OUTER MEMBRANE EFFLUX PROTEIN"/>
    <property type="match status" value="1"/>
</dbReference>
<evidence type="ECO:0000256" key="1">
    <source>
        <dbReference type="ARBA" id="ARBA00004442"/>
    </source>
</evidence>
<name>A0ABW3WBG7_9RHOO</name>
<keyword evidence="7" id="KW-0998">Cell outer membrane</keyword>
<keyword evidence="4" id="KW-1134">Transmembrane beta strand</keyword>
<dbReference type="InterPro" id="IPR010130">
    <property type="entry name" value="T1SS_OMP_TolC"/>
</dbReference>
<dbReference type="RefSeq" id="WP_002944438.1">
    <property type="nucleotide sequence ID" value="NZ_JARQZE010000001.1"/>
</dbReference>
<gene>
    <name evidence="9" type="ORF">ACFQ4M_03485</name>
</gene>
<evidence type="ECO:0000256" key="4">
    <source>
        <dbReference type="ARBA" id="ARBA00022452"/>
    </source>
</evidence>
<evidence type="ECO:0000256" key="7">
    <source>
        <dbReference type="ARBA" id="ARBA00023237"/>
    </source>
</evidence>
<evidence type="ECO:0000313" key="10">
    <source>
        <dbReference type="Proteomes" id="UP001597158"/>
    </source>
</evidence>
<dbReference type="InterPro" id="IPR003423">
    <property type="entry name" value="OMP_efflux"/>
</dbReference>
<evidence type="ECO:0000256" key="6">
    <source>
        <dbReference type="ARBA" id="ARBA00023136"/>
    </source>
</evidence>
<evidence type="ECO:0000256" key="8">
    <source>
        <dbReference type="SAM" id="SignalP"/>
    </source>
</evidence>
<proteinExistence type="inferred from homology"/>
<dbReference type="Gene3D" id="1.20.1600.10">
    <property type="entry name" value="Outer membrane efflux proteins (OEP)"/>
    <property type="match status" value="1"/>
</dbReference>
<feature type="chain" id="PRO_5046872913" evidence="8">
    <location>
        <begin position="25"/>
        <end position="487"/>
    </location>
</feature>